<evidence type="ECO:0000313" key="3">
    <source>
        <dbReference type="EMBL" id="AIQ65666.1"/>
    </source>
</evidence>
<evidence type="ECO:0000313" key="4">
    <source>
        <dbReference type="Proteomes" id="UP000029507"/>
    </source>
</evidence>
<feature type="chain" id="PRO_5039003403" description="Copper amine oxidase-like N-terminal domain-containing protein" evidence="1">
    <location>
        <begin position="23"/>
        <end position="236"/>
    </location>
</feature>
<dbReference type="RefSeq" id="WP_038698917.1">
    <property type="nucleotide sequence ID" value="NZ_CP009286.1"/>
</dbReference>
<proteinExistence type="predicted"/>
<dbReference type="KEGG" id="pste:PSTEL_23705"/>
<name>A0A089LVV3_9BACL</name>
<dbReference type="Proteomes" id="UP000029507">
    <property type="component" value="Chromosome"/>
</dbReference>
<dbReference type="OrthoDB" id="337615at2"/>
<keyword evidence="1" id="KW-0732">Signal</keyword>
<keyword evidence="4" id="KW-1185">Reference proteome</keyword>
<feature type="domain" description="Copper amine oxidase-like N-terminal" evidence="2">
    <location>
        <begin position="60"/>
        <end position="110"/>
    </location>
</feature>
<dbReference type="AlphaFoldDB" id="A0A089LVV3"/>
<dbReference type="InterPro" id="IPR012854">
    <property type="entry name" value="Cu_amine_oxidase-like_N"/>
</dbReference>
<organism evidence="3 4">
    <name type="scientific">Paenibacillus stellifer</name>
    <dbReference type="NCBI Taxonomy" id="169760"/>
    <lineage>
        <taxon>Bacteria</taxon>
        <taxon>Bacillati</taxon>
        <taxon>Bacillota</taxon>
        <taxon>Bacilli</taxon>
        <taxon>Bacillales</taxon>
        <taxon>Paenibacillaceae</taxon>
        <taxon>Paenibacillus</taxon>
    </lineage>
</organism>
<gene>
    <name evidence="3" type="ORF">PSTEL_23705</name>
</gene>
<sequence length="236" mass="25473">MNKKMKKSVAALMVMGMTLSGAAGVYAGTNLQKISAYLDRQTTITVNGAAFTPTDSKGTKLAPINYQNMQYVPLRAFADALKVQVQFDAKTHTVTVGSKGEAPAGNTAGYSTVSYSKSQLQAIKAEFAKFQGFESAYAPMKMVQGDAFKQAAASDDGVSLLFTHMRVSVSPRDYSYEYDGTSVTLKNGLKGKWYTPSDTPMLTFKLDDRFVTLSSTDQSVSKTQLEEIAASVAKVK</sequence>
<accession>A0A089LVV3</accession>
<dbReference type="EMBL" id="CP009286">
    <property type="protein sequence ID" value="AIQ65666.1"/>
    <property type="molecule type" value="Genomic_DNA"/>
</dbReference>
<evidence type="ECO:0000259" key="2">
    <source>
        <dbReference type="Pfam" id="PF07833"/>
    </source>
</evidence>
<dbReference type="HOGENOM" id="CLU_1174500_0_0_9"/>
<dbReference type="STRING" id="169760.PSTEL_23705"/>
<reference evidence="3 4" key="1">
    <citation type="submission" date="2014-08" db="EMBL/GenBank/DDBJ databases">
        <title>Comparative genomics of the Paenibacillus odorifer group.</title>
        <authorList>
            <person name="den Bakker H.C."/>
            <person name="Tsai Y.-C."/>
            <person name="Martin N."/>
            <person name="Korlach J."/>
            <person name="Wiedmann M."/>
        </authorList>
    </citation>
    <scope>NUCLEOTIDE SEQUENCE [LARGE SCALE GENOMIC DNA]</scope>
    <source>
        <strain evidence="3 4">DSM 14472</strain>
    </source>
</reference>
<dbReference type="Pfam" id="PF07833">
    <property type="entry name" value="Cu_amine_oxidN1"/>
    <property type="match status" value="1"/>
</dbReference>
<protein>
    <recommendedName>
        <fullName evidence="2">Copper amine oxidase-like N-terminal domain-containing protein</fullName>
    </recommendedName>
</protein>
<feature type="signal peptide" evidence="1">
    <location>
        <begin position="1"/>
        <end position="22"/>
    </location>
</feature>
<evidence type="ECO:0000256" key="1">
    <source>
        <dbReference type="SAM" id="SignalP"/>
    </source>
</evidence>